<evidence type="ECO:0000313" key="2">
    <source>
        <dbReference type="Proteomes" id="UP000437068"/>
    </source>
</evidence>
<accession>A0A6A4DTS4</accession>
<dbReference type="AlphaFoldDB" id="A0A6A4DTS4"/>
<proteinExistence type="predicted"/>
<evidence type="ECO:0000313" key="1">
    <source>
        <dbReference type="EMBL" id="KAE9307482.1"/>
    </source>
</evidence>
<name>A0A6A4DTS4_9STRA</name>
<reference evidence="1 2" key="1">
    <citation type="submission" date="2018-08" db="EMBL/GenBank/DDBJ databases">
        <title>Genomic investigation of the strawberry pathogen Phytophthora fragariae indicates pathogenicity is determined by transcriptional variation in three key races.</title>
        <authorList>
            <person name="Adams T.M."/>
            <person name="Armitage A.D."/>
            <person name="Sobczyk M.K."/>
            <person name="Bates H.J."/>
            <person name="Dunwell J.M."/>
            <person name="Nellist C.F."/>
            <person name="Harrison R.J."/>
        </authorList>
    </citation>
    <scope>NUCLEOTIDE SEQUENCE [LARGE SCALE GENOMIC DNA]</scope>
    <source>
        <strain evidence="1 2">A4</strain>
    </source>
</reference>
<sequence>MAAVAVLVPFNGSERWRWRGTSNKRQQQFDGSDGLTREWQQSTARRRLSGGHCAAANNAAQQACDGSSRRQ</sequence>
<gene>
    <name evidence="1" type="ORF">PF001_g11601</name>
</gene>
<organism evidence="1 2">
    <name type="scientific">Phytophthora fragariae</name>
    <dbReference type="NCBI Taxonomy" id="53985"/>
    <lineage>
        <taxon>Eukaryota</taxon>
        <taxon>Sar</taxon>
        <taxon>Stramenopiles</taxon>
        <taxon>Oomycota</taxon>
        <taxon>Peronosporomycetes</taxon>
        <taxon>Peronosporales</taxon>
        <taxon>Peronosporaceae</taxon>
        <taxon>Phytophthora</taxon>
    </lineage>
</organism>
<dbReference type="Proteomes" id="UP000437068">
    <property type="component" value="Unassembled WGS sequence"/>
</dbReference>
<protein>
    <submittedName>
        <fullName evidence="1">Uncharacterized protein</fullName>
    </submittedName>
</protein>
<comment type="caution">
    <text evidence="1">The sequence shown here is derived from an EMBL/GenBank/DDBJ whole genome shotgun (WGS) entry which is preliminary data.</text>
</comment>
<dbReference type="EMBL" id="QXGE01000621">
    <property type="protein sequence ID" value="KAE9307482.1"/>
    <property type="molecule type" value="Genomic_DNA"/>
</dbReference>